<dbReference type="Pfam" id="PF08241">
    <property type="entry name" value="Methyltransf_11"/>
    <property type="match status" value="1"/>
</dbReference>
<dbReference type="Proteomes" id="UP000243799">
    <property type="component" value="Unassembled WGS sequence"/>
</dbReference>
<name>A0A1I0YG80_9PSEU</name>
<dbReference type="GO" id="GO:0008757">
    <property type="term" value="F:S-adenosylmethionine-dependent methyltransferase activity"/>
    <property type="evidence" value="ECO:0007669"/>
    <property type="project" value="InterPro"/>
</dbReference>
<organism evidence="2 3">
    <name type="scientific">Amycolatopsis marina</name>
    <dbReference type="NCBI Taxonomy" id="490629"/>
    <lineage>
        <taxon>Bacteria</taxon>
        <taxon>Bacillati</taxon>
        <taxon>Actinomycetota</taxon>
        <taxon>Actinomycetes</taxon>
        <taxon>Pseudonocardiales</taxon>
        <taxon>Pseudonocardiaceae</taxon>
        <taxon>Amycolatopsis</taxon>
    </lineage>
</organism>
<accession>A0A1I0YG80</accession>
<dbReference type="GO" id="GO:0032259">
    <property type="term" value="P:methylation"/>
    <property type="evidence" value="ECO:0007669"/>
    <property type="project" value="UniProtKB-KW"/>
</dbReference>
<protein>
    <submittedName>
        <fullName evidence="2">Ubiquinone/menaquinone biosynthesis C-methylase UbiE</fullName>
    </submittedName>
</protein>
<gene>
    <name evidence="2" type="ORF">SAMN05216266_10554</name>
</gene>
<dbReference type="PANTHER" id="PTHR43591">
    <property type="entry name" value="METHYLTRANSFERASE"/>
    <property type="match status" value="1"/>
</dbReference>
<sequence>MTTQHAPTTEQIQEAWDRLATRFDQFVTPESMMLAEKALRHIDLRPGTRLLDVGAGSGALSIPAARMGAHVLATDLAPTMIDRLNERARAEGLANLEGRVMDGQALGLGDDTFDVAVSVNGVSLFPDLVRGLAELVRVTRTGGRVVIVAFGPLHKAEFIAFFMAAMKATVPGFTPLPADPPPLPFQVADPAVLSARLSEADLRDVEVKSVTWDMPIDSAEHFWNLFTSSNPIGAQLVAELPDELRIEVLQVLDGMLHERSGGGRGAVLHAGVNIGIGTV</sequence>
<dbReference type="CDD" id="cd02440">
    <property type="entry name" value="AdoMet_MTases"/>
    <property type="match status" value="1"/>
</dbReference>
<dbReference type="STRING" id="490629.SAMN05216266_10554"/>
<dbReference type="EMBL" id="FOKG01000005">
    <property type="protein sequence ID" value="SFB12334.1"/>
    <property type="molecule type" value="Genomic_DNA"/>
</dbReference>
<evidence type="ECO:0000313" key="2">
    <source>
        <dbReference type="EMBL" id="SFB12334.1"/>
    </source>
</evidence>
<dbReference type="InterPro" id="IPR029063">
    <property type="entry name" value="SAM-dependent_MTases_sf"/>
</dbReference>
<dbReference type="PANTHER" id="PTHR43591:SF24">
    <property type="entry name" value="2-METHOXY-6-POLYPRENYL-1,4-BENZOQUINOL METHYLASE, MITOCHONDRIAL"/>
    <property type="match status" value="1"/>
</dbReference>
<dbReference type="InterPro" id="IPR013216">
    <property type="entry name" value="Methyltransf_11"/>
</dbReference>
<keyword evidence="2" id="KW-0830">Ubiquinone</keyword>
<keyword evidence="3" id="KW-1185">Reference proteome</keyword>
<keyword evidence="2" id="KW-0808">Transferase</keyword>
<evidence type="ECO:0000313" key="3">
    <source>
        <dbReference type="Proteomes" id="UP000243799"/>
    </source>
</evidence>
<dbReference type="SUPFAM" id="SSF53335">
    <property type="entry name" value="S-adenosyl-L-methionine-dependent methyltransferases"/>
    <property type="match status" value="1"/>
</dbReference>
<dbReference type="OrthoDB" id="9777638at2"/>
<reference evidence="3" key="1">
    <citation type="submission" date="2016-10" db="EMBL/GenBank/DDBJ databases">
        <authorList>
            <person name="Varghese N."/>
            <person name="Submissions S."/>
        </authorList>
    </citation>
    <scope>NUCLEOTIDE SEQUENCE [LARGE SCALE GENOMIC DNA]</scope>
    <source>
        <strain evidence="3">CGMCC 4.3568</strain>
    </source>
</reference>
<feature type="domain" description="Methyltransferase type 11" evidence="1">
    <location>
        <begin position="51"/>
        <end position="147"/>
    </location>
</feature>
<evidence type="ECO:0000259" key="1">
    <source>
        <dbReference type="Pfam" id="PF08241"/>
    </source>
</evidence>
<proteinExistence type="predicted"/>
<keyword evidence="2" id="KW-0489">Methyltransferase</keyword>
<dbReference type="Gene3D" id="3.40.50.150">
    <property type="entry name" value="Vaccinia Virus protein VP39"/>
    <property type="match status" value="1"/>
</dbReference>
<dbReference type="AlphaFoldDB" id="A0A1I0YG80"/>
<dbReference type="RefSeq" id="WP_091672259.1">
    <property type="nucleotide sequence ID" value="NZ_FOKG01000005.1"/>
</dbReference>